<reference evidence="2 3" key="1">
    <citation type="journal article" date="2015" name="Nature">
        <title>rRNA introns, odd ribosomes, and small enigmatic genomes across a large radiation of phyla.</title>
        <authorList>
            <person name="Brown C.T."/>
            <person name="Hug L.A."/>
            <person name="Thomas B.C."/>
            <person name="Sharon I."/>
            <person name="Castelle C.J."/>
            <person name="Singh A."/>
            <person name="Wilkins M.J."/>
            <person name="Williams K.H."/>
            <person name="Banfield J.F."/>
        </authorList>
    </citation>
    <scope>NUCLEOTIDE SEQUENCE [LARGE SCALE GENOMIC DNA]</scope>
</reference>
<dbReference type="EMBL" id="LBXL01000044">
    <property type="protein sequence ID" value="KKR28675.1"/>
    <property type="molecule type" value="Genomic_DNA"/>
</dbReference>
<evidence type="ECO:0000256" key="1">
    <source>
        <dbReference type="SAM" id="Phobius"/>
    </source>
</evidence>
<protein>
    <submittedName>
        <fullName evidence="2">Uncharacterized protein</fullName>
    </submittedName>
</protein>
<dbReference type="PATRIC" id="fig|1618552.3.peg.951"/>
<dbReference type="AlphaFoldDB" id="A0A0G0S1U5"/>
<name>A0A0G0S1U5_9BACT</name>
<evidence type="ECO:0000313" key="2">
    <source>
        <dbReference type="EMBL" id="KKR28675.1"/>
    </source>
</evidence>
<gene>
    <name evidence="2" type="ORF">UT61_C0044G0008</name>
</gene>
<dbReference type="Proteomes" id="UP000034793">
    <property type="component" value="Unassembled WGS sequence"/>
</dbReference>
<sequence length="76" mass="8749">MILTKDRNFIDDVRKEWENKKAQSYLKLVFSGNFISCGGLVIFIQQVDCPNYGNNRADDLGCAFRKVNNFIKNSRA</sequence>
<comment type="caution">
    <text evidence="2">The sequence shown here is derived from an EMBL/GenBank/DDBJ whole genome shotgun (WGS) entry which is preliminary data.</text>
</comment>
<evidence type="ECO:0000313" key="3">
    <source>
        <dbReference type="Proteomes" id="UP000034793"/>
    </source>
</evidence>
<keyword evidence="1" id="KW-0812">Transmembrane</keyword>
<keyword evidence="1" id="KW-1133">Transmembrane helix</keyword>
<proteinExistence type="predicted"/>
<organism evidence="2 3">
    <name type="scientific">Candidatus Woesebacteria bacterium GW2011_GWA1_39_8</name>
    <dbReference type="NCBI Taxonomy" id="1618552"/>
    <lineage>
        <taxon>Bacteria</taxon>
        <taxon>Candidatus Woeseibacteriota</taxon>
    </lineage>
</organism>
<feature type="transmembrane region" description="Helical" evidence="1">
    <location>
        <begin position="24"/>
        <end position="44"/>
    </location>
</feature>
<keyword evidence="1" id="KW-0472">Membrane</keyword>
<accession>A0A0G0S1U5</accession>